<accession>A0AAW1I9U9</accession>
<dbReference type="AlphaFoldDB" id="A0AAW1I9U9"/>
<comment type="caution">
    <text evidence="1">The sequence shown here is derived from an EMBL/GenBank/DDBJ whole genome shotgun (WGS) entry which is preliminary data.</text>
</comment>
<name>A0AAW1I9U9_POPJA</name>
<gene>
    <name evidence="1" type="ORF">QE152_g37673</name>
</gene>
<evidence type="ECO:0000313" key="2">
    <source>
        <dbReference type="Proteomes" id="UP001458880"/>
    </source>
</evidence>
<protein>
    <submittedName>
        <fullName evidence="1">Uncharacterized protein</fullName>
    </submittedName>
</protein>
<reference evidence="1 2" key="1">
    <citation type="journal article" date="2024" name="BMC Genomics">
        <title>De novo assembly and annotation of Popillia japonica's genome with initial clues to its potential as an invasive pest.</title>
        <authorList>
            <person name="Cucini C."/>
            <person name="Boschi S."/>
            <person name="Funari R."/>
            <person name="Cardaioli E."/>
            <person name="Iannotti N."/>
            <person name="Marturano G."/>
            <person name="Paoli F."/>
            <person name="Bruttini M."/>
            <person name="Carapelli A."/>
            <person name="Frati F."/>
            <person name="Nardi F."/>
        </authorList>
    </citation>
    <scope>NUCLEOTIDE SEQUENCE [LARGE SCALE GENOMIC DNA]</scope>
    <source>
        <strain evidence="1">DMR45628</strain>
    </source>
</reference>
<dbReference type="EMBL" id="JASPKY010000749">
    <property type="protein sequence ID" value="KAK9685796.1"/>
    <property type="molecule type" value="Genomic_DNA"/>
</dbReference>
<proteinExistence type="predicted"/>
<keyword evidence="2" id="KW-1185">Reference proteome</keyword>
<evidence type="ECO:0000313" key="1">
    <source>
        <dbReference type="EMBL" id="KAK9685796.1"/>
    </source>
</evidence>
<dbReference type="Proteomes" id="UP001458880">
    <property type="component" value="Unassembled WGS sequence"/>
</dbReference>
<organism evidence="1 2">
    <name type="scientific">Popillia japonica</name>
    <name type="common">Japanese beetle</name>
    <dbReference type="NCBI Taxonomy" id="7064"/>
    <lineage>
        <taxon>Eukaryota</taxon>
        <taxon>Metazoa</taxon>
        <taxon>Ecdysozoa</taxon>
        <taxon>Arthropoda</taxon>
        <taxon>Hexapoda</taxon>
        <taxon>Insecta</taxon>
        <taxon>Pterygota</taxon>
        <taxon>Neoptera</taxon>
        <taxon>Endopterygota</taxon>
        <taxon>Coleoptera</taxon>
        <taxon>Polyphaga</taxon>
        <taxon>Scarabaeiformia</taxon>
        <taxon>Scarabaeidae</taxon>
        <taxon>Rutelinae</taxon>
        <taxon>Popillia</taxon>
    </lineage>
</organism>
<sequence length="1165" mass="137188">MISVEEFIAQFHSISTDIPEKRRRLNSLTESDTPEKRRRFNTFIIQLKSIPIVPNELSNLVLSITPKDAIEESFRFDIMIKFNLHDTIITEFKRNSNNTLLIMKLIKNYKIFEDLFCNIDGQFFVDDILPNLSYALKLKLLNGISKFMKNENLANEYFLKIENKYGLKLAMNLLPACTPELIRVKMDRYFVTLSNRQLIDICKKDKEFLDYYLNKSPKVKENLRHFCYVHAKAIKQFAKLHPEMLWKVNKEHDLDVKIGRRMISTMFRHRCEILEEGPKFLNYFSHFSELYKTAKKDGVIKEFLFSLFPVTHDLIKSYFWHSILRFVEHLPIADQYPVVSSTFQEKYGLNLLDYPEHCKEFLQIIPYGPRESILDTLIENDDQLIQFYRVEKSIPLIKEKLQHCGDAQERGKLMGLICKTCIVNKDKEAVSEVLSYVLIRHKNDITALTVFFNNLMQFPGIAKLDHVCWKNIADLSKIFEISRRDYNCNTFDNKYFQYLVRNKLSLEEYCKKRLENMMNTYSYVCAHAFSILSRNKHEKMFLEEIGKYIDLYKAYKNYRVIRLSFLAKIFMFNIANKRHRIEFKNYSTFFDSKLFETADEYFCQNLIKNGMKLYPSDEIWHDLFWKRSTLRRNNIVLAWYVQKWPQKVTDNLDDILNNLSIESVDIFLMKAGKFLNENAIETMKAYAQTLLFNNDYKKAKLAITIFSIISPKTLLDIISPIFEKFESNLKLPVTELLLAKLAIKRLHKVGCPHDTLQLIVRYCKRNFALSAVIPLCSVVYSTPEIILLDELPKFTNNTLCIKKTVLSLSKLILSSTDFAKIIQIFNEEETDASMKRIMLLRAFECLNENPSEFFWNFTANCILTMDVNDTDMYDLLMKLTNVPEQYLSAYIPLIFEQLSKNPHLEIQKRKYKLLESIPTQSIKDLKLEFLMKIIKETATLKNTSNLHWNCVLSKEERQQEELFEENFKALQHFADNHGHNLNKNYDISIVISHYISRYLDVVLNSKCSYRLIQKFNALWDSKMKVYSCHHSYLLLLFAEVYAKSDSDAYKTGIEIRTLLKQYIENFGFSIISLLSTQLNEFCAKTEIKKQDQLLRFVQGLLESNEDEDIYVLVVNMISKNTAKTHALSDYNVILQTMQKSTTTVVKIHLDNFIEEIGKNYNPINY</sequence>